<accession>A0A816IP77</accession>
<protein>
    <submittedName>
        <fullName evidence="2">(rape) hypothetical protein</fullName>
    </submittedName>
</protein>
<keyword evidence="1" id="KW-0812">Transmembrane</keyword>
<keyword evidence="1" id="KW-0472">Membrane</keyword>
<feature type="transmembrane region" description="Helical" evidence="1">
    <location>
        <begin position="6"/>
        <end position="22"/>
    </location>
</feature>
<evidence type="ECO:0000256" key="1">
    <source>
        <dbReference type="SAM" id="Phobius"/>
    </source>
</evidence>
<reference evidence="2" key="1">
    <citation type="submission" date="2021-01" db="EMBL/GenBank/DDBJ databases">
        <authorList>
            <consortium name="Genoscope - CEA"/>
            <person name="William W."/>
        </authorList>
    </citation>
    <scope>NUCLEOTIDE SEQUENCE</scope>
</reference>
<feature type="non-terminal residue" evidence="2">
    <location>
        <position position="1"/>
    </location>
</feature>
<gene>
    <name evidence="2" type="ORF">DARMORV10_C03P82090.1</name>
</gene>
<dbReference type="EMBL" id="HG994367">
    <property type="protein sequence ID" value="CAF1710777.1"/>
    <property type="molecule type" value="Genomic_DNA"/>
</dbReference>
<dbReference type="Proteomes" id="UP001295469">
    <property type="component" value="Chromosome C03"/>
</dbReference>
<organism evidence="2">
    <name type="scientific">Brassica napus</name>
    <name type="common">Rape</name>
    <dbReference type="NCBI Taxonomy" id="3708"/>
    <lineage>
        <taxon>Eukaryota</taxon>
        <taxon>Viridiplantae</taxon>
        <taxon>Streptophyta</taxon>
        <taxon>Embryophyta</taxon>
        <taxon>Tracheophyta</taxon>
        <taxon>Spermatophyta</taxon>
        <taxon>Magnoliopsida</taxon>
        <taxon>eudicotyledons</taxon>
        <taxon>Gunneridae</taxon>
        <taxon>Pentapetalae</taxon>
        <taxon>rosids</taxon>
        <taxon>malvids</taxon>
        <taxon>Brassicales</taxon>
        <taxon>Brassicaceae</taxon>
        <taxon>Brassiceae</taxon>
        <taxon>Brassica</taxon>
    </lineage>
</organism>
<name>A0A816IP77_BRANA</name>
<keyword evidence="1" id="KW-1133">Transmembrane helix</keyword>
<sequence length="38" mass="4370">NVTIKLIRYLLFIFIFTSASLIRDKSSARSPTPLRFLA</sequence>
<dbReference type="AlphaFoldDB" id="A0A816IP77"/>
<proteinExistence type="predicted"/>
<evidence type="ECO:0000313" key="2">
    <source>
        <dbReference type="EMBL" id="CAF1710777.1"/>
    </source>
</evidence>
<feature type="non-terminal residue" evidence="2">
    <location>
        <position position="38"/>
    </location>
</feature>